<evidence type="ECO:0000256" key="9">
    <source>
        <dbReference type="ARBA" id="ARBA00023136"/>
    </source>
</evidence>
<name>A0ABT5QRI1_9GAMM</name>
<accession>A0ABT5QRI1</accession>
<dbReference type="InterPro" id="IPR037066">
    <property type="entry name" value="Plug_dom_sf"/>
</dbReference>
<keyword evidence="16" id="KW-0675">Receptor</keyword>
<evidence type="ECO:0000259" key="14">
    <source>
        <dbReference type="Pfam" id="PF00593"/>
    </source>
</evidence>
<dbReference type="PANTHER" id="PTHR30069:SF53">
    <property type="entry name" value="COLICIN I RECEPTOR-RELATED"/>
    <property type="match status" value="1"/>
</dbReference>
<dbReference type="Pfam" id="PF00593">
    <property type="entry name" value="TonB_dep_Rec_b-barrel"/>
    <property type="match status" value="1"/>
</dbReference>
<evidence type="ECO:0000256" key="3">
    <source>
        <dbReference type="ARBA" id="ARBA00022452"/>
    </source>
</evidence>
<dbReference type="PROSITE" id="PS00430">
    <property type="entry name" value="TONB_DEPENDENT_REC_1"/>
    <property type="match status" value="1"/>
</dbReference>
<dbReference type="EMBL" id="JAJUBB010000020">
    <property type="protein sequence ID" value="MDD1783598.1"/>
    <property type="molecule type" value="Genomic_DNA"/>
</dbReference>
<keyword evidence="3 11" id="KW-1134">Transmembrane beta strand</keyword>
<dbReference type="PANTHER" id="PTHR30069">
    <property type="entry name" value="TONB-DEPENDENT OUTER MEMBRANE RECEPTOR"/>
    <property type="match status" value="1"/>
</dbReference>
<comment type="similarity">
    <text evidence="11">Belongs to the TonB-dependent receptor family. BtuB (TC 1.B.14.3.1) subfamily.</text>
</comment>
<sequence precursor="true">MSNKLLAAGMLPLAAFAHAETSSSVDDTMVVTASRFEQPVSTVLAPVSVLTRTDLEELQANSLVDALKTLPGIEIGQNGGRGQLASIFLRGTNSTHVLVLVDGVRLPRTMLGTIDFNMLPLNTVERIEVIRGSGATVYGSDAIGGVINIITRNNAEATRFSMGGGSFGTASADLGITRKLTDSLSMQLMGGMESVDGYNVRPSDENVGDKHGFGSKNVSLRLSYTPSENWNSNVIGRWYQNEVEYDSNGSKQKLWVESSTISADSGYTFGKWNTLARLEVGQQKNYDYADGLTPSADNLNSEIRQIYSSLTSRYQARENLALTAGVDLTLEKILDGSFISIDSMEDNPRQNIGVFGLANWNVTDSILLEGSVRHDDNDQFGGNTTSLISAGWTINEDYRLFASYGTAFKAPTFDKLYGSSGNVNLKPEESENVEVGFEGTTYDVSWSLNGYINTIDNLIVYSGSWPNGKNENVEEARIKGIELIADFDLGPVYNQVSLELRDPKDLSKNEQLARRAKQVAKWRSSVWVGDVLLGANMMYQGGRPDSNYTSNWLSSYTVWDLTAQYDISENVTLGGKVANLFDKEYETAYKYPAAERSFYIDLNFAY</sequence>
<evidence type="ECO:0000256" key="1">
    <source>
        <dbReference type="ARBA" id="ARBA00004571"/>
    </source>
</evidence>
<dbReference type="InterPro" id="IPR010916">
    <property type="entry name" value="TonB_box_CS"/>
</dbReference>
<feature type="short sequence motif" description="TonB C-terminal box" evidence="11">
    <location>
        <begin position="589"/>
        <end position="606"/>
    </location>
</feature>
<evidence type="ECO:0000256" key="11">
    <source>
        <dbReference type="HAMAP-Rule" id="MF_01531"/>
    </source>
</evidence>
<dbReference type="InterPro" id="IPR039426">
    <property type="entry name" value="TonB-dep_rcpt-like"/>
</dbReference>
<dbReference type="Gene3D" id="2.40.170.20">
    <property type="entry name" value="TonB-dependent receptor, beta-barrel domain"/>
    <property type="match status" value="1"/>
</dbReference>
<evidence type="ECO:0000256" key="12">
    <source>
        <dbReference type="PROSITE-ProRule" id="PRU01360"/>
    </source>
</evidence>
<dbReference type="CDD" id="cd01347">
    <property type="entry name" value="ligand_gated_channel"/>
    <property type="match status" value="1"/>
</dbReference>
<evidence type="ECO:0000256" key="5">
    <source>
        <dbReference type="ARBA" id="ARBA00022729"/>
    </source>
</evidence>
<protein>
    <recommendedName>
        <fullName evidence="11">Vitamin B12 transporter BtuB</fullName>
    </recommendedName>
    <alternativeName>
        <fullName evidence="11">Cobalamin receptor</fullName>
    </alternativeName>
    <alternativeName>
        <fullName evidence="11">Outer membrane cobalamin translocator</fullName>
    </alternativeName>
</protein>
<keyword evidence="10 11" id="KW-0998">Cell outer membrane</keyword>
<dbReference type="SUPFAM" id="SSF56935">
    <property type="entry name" value="Porins"/>
    <property type="match status" value="1"/>
</dbReference>
<evidence type="ECO:0000256" key="13">
    <source>
        <dbReference type="PROSITE-ProRule" id="PRU10143"/>
    </source>
</evidence>
<reference evidence="16" key="1">
    <citation type="submission" date="2021-12" db="EMBL/GenBank/DDBJ databases">
        <title>Enterovibrio ZSDZ35 sp. nov. and Enterovibrio ZSDZ42 sp. nov., isolated from coastal seawater in Qingdao.</title>
        <authorList>
            <person name="Zhang P."/>
        </authorList>
    </citation>
    <scope>NUCLEOTIDE SEQUENCE</scope>
    <source>
        <strain evidence="16">ZSDZ35</strain>
    </source>
</reference>
<feature type="chain" id="PRO_5044942158" description="Vitamin B12 transporter BtuB" evidence="11">
    <location>
        <begin position="20"/>
        <end position="606"/>
    </location>
</feature>
<dbReference type="InterPro" id="IPR012910">
    <property type="entry name" value="Plug_dom"/>
</dbReference>
<evidence type="ECO:0000256" key="7">
    <source>
        <dbReference type="ARBA" id="ARBA00023077"/>
    </source>
</evidence>
<evidence type="ECO:0000256" key="8">
    <source>
        <dbReference type="ARBA" id="ARBA00023114"/>
    </source>
</evidence>
<dbReference type="InterPro" id="IPR000531">
    <property type="entry name" value="Beta-barrel_TonB"/>
</dbReference>
<keyword evidence="17" id="KW-1185">Reference proteome</keyword>
<feature type="domain" description="TonB-dependent receptor plug" evidence="15">
    <location>
        <begin position="41"/>
        <end position="146"/>
    </location>
</feature>
<evidence type="ECO:0000256" key="6">
    <source>
        <dbReference type="ARBA" id="ARBA00023065"/>
    </source>
</evidence>
<evidence type="ECO:0000313" key="17">
    <source>
        <dbReference type="Proteomes" id="UP001149821"/>
    </source>
</evidence>
<keyword evidence="4 11" id="KW-0812">Transmembrane</keyword>
<dbReference type="PROSITE" id="PS52016">
    <property type="entry name" value="TONB_DEPENDENT_REC_3"/>
    <property type="match status" value="1"/>
</dbReference>
<dbReference type="HAMAP" id="MF_01531">
    <property type="entry name" value="BtuB"/>
    <property type="match status" value="1"/>
</dbReference>
<feature type="short sequence motif" description="TonB box" evidence="11">
    <location>
        <begin position="27"/>
        <end position="34"/>
    </location>
</feature>
<dbReference type="Gene3D" id="2.170.130.10">
    <property type="entry name" value="TonB-dependent receptor, plug domain"/>
    <property type="match status" value="1"/>
</dbReference>
<comment type="caution">
    <text evidence="16">The sequence shown here is derived from an EMBL/GenBank/DDBJ whole genome shotgun (WGS) entry which is preliminary data.</text>
</comment>
<dbReference type="InterPro" id="IPR010101">
    <property type="entry name" value="B12_transptr_BtuB"/>
</dbReference>
<keyword evidence="9 11" id="KW-0472">Membrane</keyword>
<dbReference type="RefSeq" id="WP_274144575.1">
    <property type="nucleotide sequence ID" value="NZ_JAJUBB010000020.1"/>
</dbReference>
<dbReference type="Proteomes" id="UP001149821">
    <property type="component" value="Unassembled WGS sequence"/>
</dbReference>
<dbReference type="InterPro" id="IPR036942">
    <property type="entry name" value="Beta-barrel_TonB_sf"/>
</dbReference>
<evidence type="ECO:0000256" key="2">
    <source>
        <dbReference type="ARBA" id="ARBA00022448"/>
    </source>
</evidence>
<comment type="subcellular location">
    <subcellularLocation>
        <location evidence="1 11 12">Cell outer membrane</location>
        <topology evidence="1 11 12">Multi-pass membrane protein</topology>
    </subcellularLocation>
</comment>
<keyword evidence="8 11" id="KW-0626">Porin</keyword>
<dbReference type="Pfam" id="PF07715">
    <property type="entry name" value="Plug"/>
    <property type="match status" value="1"/>
</dbReference>
<keyword evidence="2 11" id="KW-0813">Transport</keyword>
<evidence type="ECO:0000256" key="10">
    <source>
        <dbReference type="ARBA" id="ARBA00023237"/>
    </source>
</evidence>
<comment type="function">
    <text evidence="11">Involved in the active translocation of vitamin B12 (cyanocobalamin) across the outer membrane to the periplasmic space. It derives its energy for transport by interacting with the trans-periplasmic membrane protein TonB.</text>
</comment>
<feature type="domain" description="TonB-dependent receptor-like beta-barrel" evidence="14">
    <location>
        <begin position="205"/>
        <end position="580"/>
    </location>
</feature>
<feature type="signal peptide" evidence="11">
    <location>
        <begin position="1"/>
        <end position="19"/>
    </location>
</feature>
<feature type="short sequence motif" description="TonB box" evidence="13">
    <location>
        <begin position="28"/>
        <end position="34"/>
    </location>
</feature>
<evidence type="ECO:0000313" key="16">
    <source>
        <dbReference type="EMBL" id="MDD1783598.1"/>
    </source>
</evidence>
<keyword evidence="7 11" id="KW-0798">TonB box</keyword>
<keyword evidence="5 11" id="KW-0732">Signal</keyword>
<evidence type="ECO:0000256" key="4">
    <source>
        <dbReference type="ARBA" id="ARBA00022692"/>
    </source>
</evidence>
<proteinExistence type="inferred from homology"/>
<keyword evidence="6 11" id="KW-0406">Ion transport</keyword>
<gene>
    <name evidence="11" type="primary">btuB</name>
    <name evidence="16" type="ORF">LRP49_20695</name>
</gene>
<evidence type="ECO:0000259" key="15">
    <source>
        <dbReference type="Pfam" id="PF07715"/>
    </source>
</evidence>
<organism evidence="16 17">
    <name type="scientific">Enterovibrio qingdaonensis</name>
    <dbReference type="NCBI Taxonomy" id="2899818"/>
    <lineage>
        <taxon>Bacteria</taxon>
        <taxon>Pseudomonadati</taxon>
        <taxon>Pseudomonadota</taxon>
        <taxon>Gammaproteobacteria</taxon>
        <taxon>Vibrionales</taxon>
        <taxon>Vibrionaceae</taxon>
        <taxon>Enterovibrio</taxon>
    </lineage>
</organism>